<sequence>MLGMAGAGIESQPWTLLSVIRRGGDARRLFILILLNATYSSAELLIGLGTGQIGLVSDSFHLTFGCCILLLSLFAMAQSRQEPDVTFTYGYERLEVLAAFTNTLFLLFLAFSLCVEALHAFIEDESEHKHYLIASAVANLLVNLLGVLFFRGHSRISLVYRSAQDMNRHSIFLHVLSDSIRSAGVILASWLLAMGVENAETIVLGLVAGIILMITFPLFCASGNILLQSRPPRVQAGALAKALREVTSFDGVVDCFEHHFWSLVPGYAVGTLGLHVKDDADEQRVLQHTHTVFAYLGVNDLTVQIEKNR</sequence>
<keyword evidence="3 6" id="KW-0812">Transmembrane</keyword>
<evidence type="ECO:0000256" key="2">
    <source>
        <dbReference type="ARBA" id="ARBA00022448"/>
    </source>
</evidence>
<dbReference type="OMA" id="RCIENDS"/>
<evidence type="ECO:0000259" key="7">
    <source>
        <dbReference type="Pfam" id="PF01545"/>
    </source>
</evidence>
<dbReference type="SUPFAM" id="SSF161111">
    <property type="entry name" value="Cation efflux protein transmembrane domain-like"/>
    <property type="match status" value="1"/>
</dbReference>
<gene>
    <name evidence="8" type="ORF">CBR_g23093</name>
</gene>
<dbReference type="InterPro" id="IPR002524">
    <property type="entry name" value="Cation_efflux"/>
</dbReference>
<evidence type="ECO:0000256" key="6">
    <source>
        <dbReference type="SAM" id="Phobius"/>
    </source>
</evidence>
<dbReference type="InterPro" id="IPR027469">
    <property type="entry name" value="Cation_efflux_TMD_sf"/>
</dbReference>
<feature type="transmembrane region" description="Helical" evidence="6">
    <location>
        <begin position="171"/>
        <end position="196"/>
    </location>
</feature>
<dbReference type="PANTHER" id="PTHR45755:SF3">
    <property type="entry name" value="METAL TOLERANCE PROTEIN C2"/>
    <property type="match status" value="1"/>
</dbReference>
<name>A0A388L3Q5_CHABU</name>
<evidence type="ECO:0000256" key="1">
    <source>
        <dbReference type="ARBA" id="ARBA00004141"/>
    </source>
</evidence>
<feature type="domain" description="Cation efflux protein transmembrane" evidence="7">
    <location>
        <begin position="29"/>
        <end position="227"/>
    </location>
</feature>
<dbReference type="Gramene" id="GBG76878">
    <property type="protein sequence ID" value="GBG76878"/>
    <property type="gene ID" value="CBR_g23093"/>
</dbReference>
<accession>A0A388L3Q5</accession>
<evidence type="ECO:0000256" key="4">
    <source>
        <dbReference type="ARBA" id="ARBA00022989"/>
    </source>
</evidence>
<dbReference type="Proteomes" id="UP000265515">
    <property type="component" value="Unassembled WGS sequence"/>
</dbReference>
<comment type="subcellular location">
    <subcellularLocation>
        <location evidence="1">Membrane</location>
        <topology evidence="1">Multi-pass membrane protein</topology>
    </subcellularLocation>
</comment>
<feature type="transmembrane region" description="Helical" evidence="6">
    <location>
        <begin position="97"/>
        <end position="118"/>
    </location>
</feature>
<proteinExistence type="predicted"/>
<dbReference type="STRING" id="69332.A0A388L3Q5"/>
<protein>
    <recommendedName>
        <fullName evidence="7">Cation efflux protein transmembrane domain-containing protein</fullName>
    </recommendedName>
</protein>
<feature type="transmembrane region" description="Helical" evidence="6">
    <location>
        <begin position="29"/>
        <end position="48"/>
    </location>
</feature>
<dbReference type="GO" id="GO:0005794">
    <property type="term" value="C:Golgi apparatus"/>
    <property type="evidence" value="ECO:0007669"/>
    <property type="project" value="TreeGrafter"/>
</dbReference>
<feature type="transmembrane region" description="Helical" evidence="6">
    <location>
        <begin position="202"/>
        <end position="227"/>
    </location>
</feature>
<feature type="transmembrane region" description="Helical" evidence="6">
    <location>
        <begin position="60"/>
        <end position="77"/>
    </location>
</feature>
<dbReference type="OrthoDB" id="78669at2759"/>
<evidence type="ECO:0000256" key="5">
    <source>
        <dbReference type="ARBA" id="ARBA00023136"/>
    </source>
</evidence>
<feature type="transmembrane region" description="Helical" evidence="6">
    <location>
        <begin position="130"/>
        <end position="150"/>
    </location>
</feature>
<reference evidence="8 9" key="1">
    <citation type="journal article" date="2018" name="Cell">
        <title>The Chara Genome: Secondary Complexity and Implications for Plant Terrestrialization.</title>
        <authorList>
            <person name="Nishiyama T."/>
            <person name="Sakayama H."/>
            <person name="Vries J.D."/>
            <person name="Buschmann H."/>
            <person name="Saint-Marcoux D."/>
            <person name="Ullrich K.K."/>
            <person name="Haas F.B."/>
            <person name="Vanderstraeten L."/>
            <person name="Becker D."/>
            <person name="Lang D."/>
            <person name="Vosolsobe S."/>
            <person name="Rombauts S."/>
            <person name="Wilhelmsson P.K.I."/>
            <person name="Janitza P."/>
            <person name="Kern R."/>
            <person name="Heyl A."/>
            <person name="Rumpler F."/>
            <person name="Villalobos L.I.A.C."/>
            <person name="Clay J.M."/>
            <person name="Skokan R."/>
            <person name="Toyoda A."/>
            <person name="Suzuki Y."/>
            <person name="Kagoshima H."/>
            <person name="Schijlen E."/>
            <person name="Tajeshwar N."/>
            <person name="Catarino B."/>
            <person name="Hetherington A.J."/>
            <person name="Saltykova A."/>
            <person name="Bonnot C."/>
            <person name="Breuninger H."/>
            <person name="Symeonidi A."/>
            <person name="Radhakrishnan G.V."/>
            <person name="Van Nieuwerburgh F."/>
            <person name="Deforce D."/>
            <person name="Chang C."/>
            <person name="Karol K.G."/>
            <person name="Hedrich R."/>
            <person name="Ulvskov P."/>
            <person name="Glockner G."/>
            <person name="Delwiche C.F."/>
            <person name="Petrasek J."/>
            <person name="Van de Peer Y."/>
            <person name="Friml J."/>
            <person name="Beilby M."/>
            <person name="Dolan L."/>
            <person name="Kohara Y."/>
            <person name="Sugano S."/>
            <person name="Fujiyama A."/>
            <person name="Delaux P.-M."/>
            <person name="Quint M."/>
            <person name="TheiBen G."/>
            <person name="Hagemann M."/>
            <person name="Harholt J."/>
            <person name="Dunand C."/>
            <person name="Zachgo S."/>
            <person name="Langdale J."/>
            <person name="Maumus F."/>
            <person name="Straeten D.V.D."/>
            <person name="Gould S.B."/>
            <person name="Rensing S.A."/>
        </authorList>
    </citation>
    <scope>NUCLEOTIDE SEQUENCE [LARGE SCALE GENOMIC DNA]</scope>
    <source>
        <strain evidence="8 9">S276</strain>
    </source>
</reference>
<keyword evidence="4 6" id="KW-1133">Transmembrane helix</keyword>
<dbReference type="GO" id="GO:0005385">
    <property type="term" value="F:zinc ion transmembrane transporter activity"/>
    <property type="evidence" value="ECO:0007669"/>
    <property type="project" value="InterPro"/>
</dbReference>
<evidence type="ECO:0000313" key="8">
    <source>
        <dbReference type="EMBL" id="GBG76878.1"/>
    </source>
</evidence>
<dbReference type="PANTHER" id="PTHR45755">
    <property type="match status" value="1"/>
</dbReference>
<dbReference type="AlphaFoldDB" id="A0A388L3Q5"/>
<dbReference type="InterPro" id="IPR045316">
    <property type="entry name" value="Msc2-like"/>
</dbReference>
<dbReference type="NCBIfam" id="TIGR01297">
    <property type="entry name" value="CDF"/>
    <property type="match status" value="1"/>
</dbReference>
<dbReference type="InterPro" id="IPR058533">
    <property type="entry name" value="Cation_efflux_TM"/>
</dbReference>
<evidence type="ECO:0000256" key="3">
    <source>
        <dbReference type="ARBA" id="ARBA00022692"/>
    </source>
</evidence>
<comment type="caution">
    <text evidence="8">The sequence shown here is derived from an EMBL/GenBank/DDBJ whole genome shotgun (WGS) entry which is preliminary data.</text>
</comment>
<keyword evidence="2" id="KW-0813">Transport</keyword>
<dbReference type="GO" id="GO:0016020">
    <property type="term" value="C:membrane"/>
    <property type="evidence" value="ECO:0007669"/>
    <property type="project" value="UniProtKB-SubCell"/>
</dbReference>
<organism evidence="8 9">
    <name type="scientific">Chara braunii</name>
    <name type="common">Braun's stonewort</name>
    <dbReference type="NCBI Taxonomy" id="69332"/>
    <lineage>
        <taxon>Eukaryota</taxon>
        <taxon>Viridiplantae</taxon>
        <taxon>Streptophyta</taxon>
        <taxon>Charophyceae</taxon>
        <taxon>Charales</taxon>
        <taxon>Characeae</taxon>
        <taxon>Chara</taxon>
    </lineage>
</organism>
<dbReference type="GO" id="GO:0006882">
    <property type="term" value="P:intracellular zinc ion homeostasis"/>
    <property type="evidence" value="ECO:0007669"/>
    <property type="project" value="InterPro"/>
</dbReference>
<evidence type="ECO:0000313" key="9">
    <source>
        <dbReference type="Proteomes" id="UP000265515"/>
    </source>
</evidence>
<keyword evidence="5 6" id="KW-0472">Membrane</keyword>
<keyword evidence="9" id="KW-1185">Reference proteome</keyword>
<dbReference type="EMBL" id="BFEA01000255">
    <property type="protein sequence ID" value="GBG76878.1"/>
    <property type="molecule type" value="Genomic_DNA"/>
</dbReference>
<dbReference type="Gene3D" id="1.20.1510.10">
    <property type="entry name" value="Cation efflux protein transmembrane domain"/>
    <property type="match status" value="1"/>
</dbReference>
<dbReference type="Pfam" id="PF01545">
    <property type="entry name" value="Cation_efflux"/>
    <property type="match status" value="1"/>
</dbReference>